<gene>
    <name evidence="2" type="primary">WBGene00274050</name>
</gene>
<reference evidence="2" key="2">
    <citation type="submission" date="2022-06" db="UniProtKB">
        <authorList>
            <consortium name="EnsemblMetazoa"/>
        </authorList>
    </citation>
    <scope>IDENTIFICATION</scope>
    <source>
        <strain evidence="2">PS312</strain>
    </source>
</reference>
<feature type="compositionally biased region" description="Polar residues" evidence="1">
    <location>
        <begin position="18"/>
        <end position="28"/>
    </location>
</feature>
<dbReference type="AlphaFoldDB" id="A0A2A6BLP7"/>
<name>A0A2A6BLP7_PRIPA</name>
<accession>A0A2A6BLP7</accession>
<evidence type="ECO:0000313" key="2">
    <source>
        <dbReference type="EnsemblMetazoa" id="PPA35681.1"/>
    </source>
</evidence>
<dbReference type="Proteomes" id="UP000005239">
    <property type="component" value="Unassembled WGS sequence"/>
</dbReference>
<feature type="region of interest" description="Disordered" evidence="1">
    <location>
        <begin position="18"/>
        <end position="77"/>
    </location>
</feature>
<reference evidence="3" key="1">
    <citation type="journal article" date="2008" name="Nat. Genet.">
        <title>The Pristionchus pacificus genome provides a unique perspective on nematode lifestyle and parasitism.</title>
        <authorList>
            <person name="Dieterich C."/>
            <person name="Clifton S.W."/>
            <person name="Schuster L.N."/>
            <person name="Chinwalla A."/>
            <person name="Delehaunty K."/>
            <person name="Dinkelacker I."/>
            <person name="Fulton L."/>
            <person name="Fulton R."/>
            <person name="Godfrey J."/>
            <person name="Minx P."/>
            <person name="Mitreva M."/>
            <person name="Roeseler W."/>
            <person name="Tian H."/>
            <person name="Witte H."/>
            <person name="Yang S.P."/>
            <person name="Wilson R.K."/>
            <person name="Sommer R.J."/>
        </authorList>
    </citation>
    <scope>NUCLEOTIDE SEQUENCE [LARGE SCALE GENOMIC DNA]</scope>
    <source>
        <strain evidence="3">PS312</strain>
    </source>
</reference>
<protein>
    <submittedName>
        <fullName evidence="2">Uncharacterized protein</fullName>
    </submittedName>
</protein>
<dbReference type="EnsemblMetazoa" id="PPA35681.1">
    <property type="protein sequence ID" value="PPA35681.1"/>
    <property type="gene ID" value="WBGene00274050"/>
</dbReference>
<organism evidence="2 3">
    <name type="scientific">Pristionchus pacificus</name>
    <name type="common">Parasitic nematode worm</name>
    <dbReference type="NCBI Taxonomy" id="54126"/>
    <lineage>
        <taxon>Eukaryota</taxon>
        <taxon>Metazoa</taxon>
        <taxon>Ecdysozoa</taxon>
        <taxon>Nematoda</taxon>
        <taxon>Chromadorea</taxon>
        <taxon>Rhabditida</taxon>
        <taxon>Rhabditina</taxon>
        <taxon>Diplogasteromorpha</taxon>
        <taxon>Diplogasteroidea</taxon>
        <taxon>Neodiplogasteridae</taxon>
        <taxon>Pristionchus</taxon>
    </lineage>
</organism>
<evidence type="ECO:0000313" key="3">
    <source>
        <dbReference type="Proteomes" id="UP000005239"/>
    </source>
</evidence>
<feature type="compositionally biased region" description="Polar residues" evidence="1">
    <location>
        <begin position="35"/>
        <end position="63"/>
    </location>
</feature>
<accession>A0A8R1YT81</accession>
<evidence type="ECO:0000256" key="1">
    <source>
        <dbReference type="SAM" id="MobiDB-lite"/>
    </source>
</evidence>
<proteinExistence type="predicted"/>
<keyword evidence="3" id="KW-1185">Reference proteome</keyword>
<sequence>LRFIKMDNHQANLQQFESTNGSNGSQYFGSHHGPSASSFNQFTPVKSQSCQSNEVHHGSNNSWYRMGGASRDGHRGF</sequence>